<dbReference type="RefSeq" id="WP_343852200.1">
    <property type="nucleotide sequence ID" value="NZ_BAAAFK010000001.1"/>
</dbReference>
<accession>A0ABV2PYK2</accession>
<dbReference type="Proteomes" id="UP001549251">
    <property type="component" value="Unassembled WGS sequence"/>
</dbReference>
<gene>
    <name evidence="1" type="ORF">ABIE04_002487</name>
</gene>
<dbReference type="EMBL" id="JBEPSD010000002">
    <property type="protein sequence ID" value="MET4570126.1"/>
    <property type="molecule type" value="Genomic_DNA"/>
</dbReference>
<evidence type="ECO:0000313" key="1">
    <source>
        <dbReference type="EMBL" id="MET4570126.1"/>
    </source>
</evidence>
<sequence>MSNIIDFLETIGQDANLRYASNGEMQHMLVNSQLDQDIKQAVLARDQQRLTALVGAQNVCCLLVPAQVRCLLVPGINDEDEHYEERRA</sequence>
<keyword evidence="2" id="KW-1185">Reference proteome</keyword>
<comment type="caution">
    <text evidence="1">The sequence shown here is derived from an EMBL/GenBank/DDBJ whole genome shotgun (WGS) entry which is preliminary data.</text>
</comment>
<name>A0ABV2PYK2_9GAMM</name>
<reference evidence="1 2" key="1">
    <citation type="submission" date="2024-06" db="EMBL/GenBank/DDBJ databases">
        <title>Sorghum-associated microbial communities from plants grown in Nebraska, USA.</title>
        <authorList>
            <person name="Schachtman D."/>
        </authorList>
    </citation>
    <scope>NUCLEOTIDE SEQUENCE [LARGE SCALE GENOMIC DNA]</scope>
    <source>
        <strain evidence="1 2">1757</strain>
    </source>
</reference>
<proteinExistence type="predicted"/>
<protein>
    <recommendedName>
        <fullName evidence="3">Nif11 domain-containing protein</fullName>
    </recommendedName>
</protein>
<organism evidence="1 2">
    <name type="scientific">Rhodanobacter soli</name>
    <dbReference type="NCBI Taxonomy" id="590609"/>
    <lineage>
        <taxon>Bacteria</taxon>
        <taxon>Pseudomonadati</taxon>
        <taxon>Pseudomonadota</taxon>
        <taxon>Gammaproteobacteria</taxon>
        <taxon>Lysobacterales</taxon>
        <taxon>Rhodanobacteraceae</taxon>
        <taxon>Rhodanobacter</taxon>
    </lineage>
</organism>
<evidence type="ECO:0008006" key="3">
    <source>
        <dbReference type="Google" id="ProtNLM"/>
    </source>
</evidence>
<evidence type="ECO:0000313" key="2">
    <source>
        <dbReference type="Proteomes" id="UP001549251"/>
    </source>
</evidence>